<dbReference type="GO" id="GO:0004672">
    <property type="term" value="F:protein kinase activity"/>
    <property type="evidence" value="ECO:0007669"/>
    <property type="project" value="InterPro"/>
</dbReference>
<evidence type="ECO:0000256" key="2">
    <source>
        <dbReference type="SAM" id="Phobius"/>
    </source>
</evidence>
<dbReference type="Gene3D" id="1.10.510.10">
    <property type="entry name" value="Transferase(Phosphotransferase) domain 1"/>
    <property type="match status" value="1"/>
</dbReference>
<keyword evidence="2" id="KW-1133">Transmembrane helix</keyword>
<comment type="caution">
    <text evidence="4">The sequence shown here is derived from an EMBL/GenBank/DDBJ whole genome shotgun (WGS) entry which is preliminary data.</text>
</comment>
<evidence type="ECO:0000259" key="3">
    <source>
        <dbReference type="PROSITE" id="PS50948"/>
    </source>
</evidence>
<dbReference type="Pfam" id="PF00069">
    <property type="entry name" value="Pkinase"/>
    <property type="match status" value="1"/>
</dbReference>
<protein>
    <recommendedName>
        <fullName evidence="3">Apple domain-containing protein</fullName>
    </recommendedName>
</protein>
<dbReference type="STRING" id="4072.A0A2G2Z449"/>
<evidence type="ECO:0000256" key="1">
    <source>
        <dbReference type="ARBA" id="ARBA00022729"/>
    </source>
</evidence>
<dbReference type="InterPro" id="IPR003609">
    <property type="entry name" value="Pan_app"/>
</dbReference>
<keyword evidence="1" id="KW-0732">Signal</keyword>
<dbReference type="InterPro" id="IPR051343">
    <property type="entry name" value="G-type_lectin_kinases/EP1-like"/>
</dbReference>
<dbReference type="PROSITE" id="PS50948">
    <property type="entry name" value="PAN"/>
    <property type="match status" value="1"/>
</dbReference>
<dbReference type="Gramene" id="PHT76778">
    <property type="protein sequence ID" value="PHT76778"/>
    <property type="gene ID" value="T459_20300"/>
</dbReference>
<feature type="transmembrane region" description="Helical" evidence="2">
    <location>
        <begin position="70"/>
        <end position="97"/>
    </location>
</feature>
<dbReference type="Proteomes" id="UP000222542">
    <property type="component" value="Unassembled WGS sequence"/>
</dbReference>
<feature type="domain" description="Apple" evidence="3">
    <location>
        <begin position="1"/>
        <end position="54"/>
    </location>
</feature>
<reference evidence="4 5" key="1">
    <citation type="journal article" date="2014" name="Nat. Genet.">
        <title>Genome sequence of the hot pepper provides insights into the evolution of pungency in Capsicum species.</title>
        <authorList>
            <person name="Kim S."/>
            <person name="Park M."/>
            <person name="Yeom S.I."/>
            <person name="Kim Y.M."/>
            <person name="Lee J.M."/>
            <person name="Lee H.A."/>
            <person name="Seo E."/>
            <person name="Choi J."/>
            <person name="Cheong K."/>
            <person name="Kim K.T."/>
            <person name="Jung K."/>
            <person name="Lee G.W."/>
            <person name="Oh S.K."/>
            <person name="Bae C."/>
            <person name="Kim S.B."/>
            <person name="Lee H.Y."/>
            <person name="Kim S.Y."/>
            <person name="Kim M.S."/>
            <person name="Kang B.C."/>
            <person name="Jo Y.D."/>
            <person name="Yang H.B."/>
            <person name="Jeong H.J."/>
            <person name="Kang W.H."/>
            <person name="Kwon J.K."/>
            <person name="Shin C."/>
            <person name="Lim J.Y."/>
            <person name="Park J.H."/>
            <person name="Huh J.H."/>
            <person name="Kim J.S."/>
            <person name="Kim B.D."/>
            <person name="Cohen O."/>
            <person name="Paran I."/>
            <person name="Suh M.C."/>
            <person name="Lee S.B."/>
            <person name="Kim Y.K."/>
            <person name="Shin Y."/>
            <person name="Noh S.J."/>
            <person name="Park J."/>
            <person name="Seo Y.S."/>
            <person name="Kwon S.Y."/>
            <person name="Kim H.A."/>
            <person name="Park J.M."/>
            <person name="Kim H.J."/>
            <person name="Choi S.B."/>
            <person name="Bosland P.W."/>
            <person name="Reeves G."/>
            <person name="Jo S.H."/>
            <person name="Lee B.W."/>
            <person name="Cho H.T."/>
            <person name="Choi H.S."/>
            <person name="Lee M.S."/>
            <person name="Yu Y."/>
            <person name="Do Choi Y."/>
            <person name="Park B.S."/>
            <person name="van Deynze A."/>
            <person name="Ashrafi H."/>
            <person name="Hill T."/>
            <person name="Kim W.T."/>
            <person name="Pai H.S."/>
            <person name="Ahn H.K."/>
            <person name="Yeam I."/>
            <person name="Giovannoni J.J."/>
            <person name="Rose J.K."/>
            <person name="Sorensen I."/>
            <person name="Lee S.J."/>
            <person name="Kim R.W."/>
            <person name="Choi I.Y."/>
            <person name="Choi B.S."/>
            <person name="Lim J.S."/>
            <person name="Lee Y.H."/>
            <person name="Choi D."/>
        </authorList>
    </citation>
    <scope>NUCLEOTIDE SEQUENCE [LARGE SCALE GENOMIC DNA]</scope>
    <source>
        <strain evidence="5">cv. CM334</strain>
    </source>
</reference>
<dbReference type="InterPro" id="IPR000719">
    <property type="entry name" value="Prot_kinase_dom"/>
</dbReference>
<keyword evidence="2" id="KW-0472">Membrane</keyword>
<dbReference type="AlphaFoldDB" id="A0A2G2Z449"/>
<dbReference type="InterPro" id="IPR011009">
    <property type="entry name" value="Kinase-like_dom_sf"/>
</dbReference>
<proteinExistence type="predicted"/>
<evidence type="ECO:0000313" key="4">
    <source>
        <dbReference type="EMBL" id="PHT76778.1"/>
    </source>
</evidence>
<dbReference type="PANTHER" id="PTHR47976">
    <property type="entry name" value="G-TYPE LECTIN S-RECEPTOR-LIKE SERINE/THREONINE-PROTEIN KINASE SD2-5"/>
    <property type="match status" value="1"/>
</dbReference>
<organism evidence="4 5">
    <name type="scientific">Capsicum annuum</name>
    <name type="common">Capsicum pepper</name>
    <dbReference type="NCBI Taxonomy" id="4072"/>
    <lineage>
        <taxon>Eukaryota</taxon>
        <taxon>Viridiplantae</taxon>
        <taxon>Streptophyta</taxon>
        <taxon>Embryophyta</taxon>
        <taxon>Tracheophyta</taxon>
        <taxon>Spermatophyta</taxon>
        <taxon>Magnoliopsida</taxon>
        <taxon>eudicotyledons</taxon>
        <taxon>Gunneridae</taxon>
        <taxon>Pentapetalae</taxon>
        <taxon>asterids</taxon>
        <taxon>lamiids</taxon>
        <taxon>Solanales</taxon>
        <taxon>Solanaceae</taxon>
        <taxon>Solanoideae</taxon>
        <taxon>Capsiceae</taxon>
        <taxon>Capsicum</taxon>
    </lineage>
</organism>
<keyword evidence="5" id="KW-1185">Reference proteome</keyword>
<name>A0A2G2Z449_CAPAN</name>
<dbReference type="EMBL" id="AYRZ02000007">
    <property type="protein sequence ID" value="PHT76778.1"/>
    <property type="molecule type" value="Genomic_DNA"/>
</dbReference>
<accession>A0A2G2Z449</accession>
<gene>
    <name evidence="4" type="ORF">T459_20300</name>
</gene>
<dbReference type="GO" id="GO:0005524">
    <property type="term" value="F:ATP binding"/>
    <property type="evidence" value="ECO:0007669"/>
    <property type="project" value="InterPro"/>
</dbReference>
<sequence>MNTCKNACLRNCSCKSALFLSVLNSSTGDCYLPSEIFSLENNGKDRTQYYFQAFIKVQELEPATHIPKTFLSGAILGSIIGSSILGIIIGITVFIFWKKKRRANEEEADYLDHVPGMPTRYSYDDLKVKTENFTKNLGDRGFGIKNLIDRNQSQVMTMMRGTPGYLAPEWLSRVITEKVDVYSFRIMILEILGGRRHFKASEIEEERIMLNYSGKRQRKDSWWILLISIVKICSSTKKK</sequence>
<reference evidence="4 5" key="2">
    <citation type="journal article" date="2017" name="Genome Biol.">
        <title>New reference genome sequences of hot pepper reveal the massive evolution of plant disease-resistance genes by retroduplication.</title>
        <authorList>
            <person name="Kim S."/>
            <person name="Park J."/>
            <person name="Yeom S.I."/>
            <person name="Kim Y.M."/>
            <person name="Seo E."/>
            <person name="Kim K.T."/>
            <person name="Kim M.S."/>
            <person name="Lee J.M."/>
            <person name="Cheong K."/>
            <person name="Shin H.S."/>
            <person name="Kim S.B."/>
            <person name="Han K."/>
            <person name="Lee J."/>
            <person name="Park M."/>
            <person name="Lee H.A."/>
            <person name="Lee H.Y."/>
            <person name="Lee Y."/>
            <person name="Oh S."/>
            <person name="Lee J.H."/>
            <person name="Choi E."/>
            <person name="Choi E."/>
            <person name="Lee S.E."/>
            <person name="Jeon J."/>
            <person name="Kim H."/>
            <person name="Choi G."/>
            <person name="Song H."/>
            <person name="Lee J."/>
            <person name="Lee S.C."/>
            <person name="Kwon J.K."/>
            <person name="Lee H.Y."/>
            <person name="Koo N."/>
            <person name="Hong Y."/>
            <person name="Kim R.W."/>
            <person name="Kang W.H."/>
            <person name="Huh J.H."/>
            <person name="Kang B.C."/>
            <person name="Yang T.J."/>
            <person name="Lee Y.H."/>
            <person name="Bennetzen J.L."/>
            <person name="Choi D."/>
        </authorList>
    </citation>
    <scope>NUCLEOTIDE SEQUENCE [LARGE SCALE GENOMIC DNA]</scope>
    <source>
        <strain evidence="5">cv. CM334</strain>
    </source>
</reference>
<keyword evidence="2" id="KW-0812">Transmembrane</keyword>
<dbReference type="SUPFAM" id="SSF56112">
    <property type="entry name" value="Protein kinase-like (PK-like)"/>
    <property type="match status" value="1"/>
</dbReference>
<dbReference type="PANTHER" id="PTHR47976:SF30">
    <property type="entry name" value="RECEPTOR-LIKE SERINE_THREONINE-PROTEIN KINASE"/>
    <property type="match status" value="1"/>
</dbReference>
<evidence type="ECO:0000313" key="5">
    <source>
        <dbReference type="Proteomes" id="UP000222542"/>
    </source>
</evidence>